<gene>
    <name evidence="1" type="ORF">C5749_11425</name>
</gene>
<dbReference type="EMBL" id="PVBS01000002">
    <property type="protein sequence ID" value="PRD54094.1"/>
    <property type="molecule type" value="Genomic_DNA"/>
</dbReference>
<keyword evidence="2" id="KW-1185">Reference proteome</keyword>
<organism evidence="1 2">
    <name type="scientific">Sphingobacterium gobiense</name>
    <dbReference type="NCBI Taxonomy" id="1382456"/>
    <lineage>
        <taxon>Bacteria</taxon>
        <taxon>Pseudomonadati</taxon>
        <taxon>Bacteroidota</taxon>
        <taxon>Sphingobacteriia</taxon>
        <taxon>Sphingobacteriales</taxon>
        <taxon>Sphingobacteriaceae</taxon>
        <taxon>Sphingobacterium</taxon>
    </lineage>
</organism>
<protein>
    <submittedName>
        <fullName evidence="1">Uncharacterized protein</fullName>
    </submittedName>
</protein>
<dbReference type="AlphaFoldDB" id="A0A2S9JLS9"/>
<evidence type="ECO:0000313" key="1">
    <source>
        <dbReference type="EMBL" id="PRD54094.1"/>
    </source>
</evidence>
<evidence type="ECO:0000313" key="2">
    <source>
        <dbReference type="Proteomes" id="UP000238642"/>
    </source>
</evidence>
<accession>A0A2S9JLS9</accession>
<proteinExistence type="predicted"/>
<name>A0A2S9JLS9_9SPHI</name>
<comment type="caution">
    <text evidence="1">The sequence shown here is derived from an EMBL/GenBank/DDBJ whole genome shotgun (WGS) entry which is preliminary data.</text>
</comment>
<sequence length="220" mass="25039">MITKLKRKMAIQKDGPNGAYIGKVGSVYGYVLNGQNIIRGKRKPSTKKPTPDMLLNRAKMKAASHFATMLVPCFRYGYRELAPKGSRVGAVQLAQSHIFKECLEIDEKGKPYVNPEKVRVFRGSLNPPKDCSVWQENNTLYFKWNYEAVRGSYTYRINIVVYDIDHAFVFKIAEEDVHKGEYSMMCDLLTYKKGALYVYMGVVDAYTEELSDSVYVGAVE</sequence>
<dbReference type="Proteomes" id="UP000238642">
    <property type="component" value="Unassembled WGS sequence"/>
</dbReference>
<reference evidence="1 2" key="1">
    <citation type="submission" date="2018-02" db="EMBL/GenBank/DDBJ databases">
        <title>The draft genome of Sphingobacterium gobiense H7.</title>
        <authorList>
            <person name="Li L."/>
            <person name="Liu L."/>
            <person name="Zhang X."/>
            <person name="Wang T."/>
            <person name="Liang L."/>
        </authorList>
    </citation>
    <scope>NUCLEOTIDE SEQUENCE [LARGE SCALE GENOMIC DNA]</scope>
    <source>
        <strain evidence="1 2">ACCC 05757</strain>
    </source>
</reference>